<dbReference type="EMBL" id="CP106831">
    <property type="protein sequence ID" value="WIH97997.1"/>
    <property type="molecule type" value="Genomic_DNA"/>
</dbReference>
<dbReference type="SMART" id="SM00646">
    <property type="entry name" value="Ami_3"/>
    <property type="match status" value="1"/>
</dbReference>
<dbReference type="EC" id="3.5.1.28" evidence="2"/>
<name>A0ABY8V9H9_9FLAO</name>
<organism evidence="6 7">
    <name type="scientific">Empedobacter falsenii</name>
    <dbReference type="NCBI Taxonomy" id="343874"/>
    <lineage>
        <taxon>Bacteria</taxon>
        <taxon>Pseudomonadati</taxon>
        <taxon>Bacteroidota</taxon>
        <taxon>Flavobacteriia</taxon>
        <taxon>Flavobacteriales</taxon>
        <taxon>Weeksellaceae</taxon>
        <taxon>Empedobacter</taxon>
    </lineage>
</organism>
<dbReference type="InterPro" id="IPR002508">
    <property type="entry name" value="MurNAc-LAA_cat"/>
</dbReference>
<evidence type="ECO:0000256" key="2">
    <source>
        <dbReference type="ARBA" id="ARBA00011901"/>
    </source>
</evidence>
<gene>
    <name evidence="6" type="ORF">OBA43_03420</name>
</gene>
<evidence type="ECO:0000313" key="7">
    <source>
        <dbReference type="Proteomes" id="UP001223501"/>
    </source>
</evidence>
<feature type="domain" description="MurNAc-LAA" evidence="5">
    <location>
        <begin position="92"/>
        <end position="204"/>
    </location>
</feature>
<dbReference type="InterPro" id="IPR050695">
    <property type="entry name" value="N-acetylmuramoyl_amidase_3"/>
</dbReference>
<feature type="signal peptide" evidence="4">
    <location>
        <begin position="1"/>
        <end position="18"/>
    </location>
</feature>
<feature type="chain" id="PRO_5046369724" description="N-acetylmuramoyl-L-alanine amidase" evidence="4">
    <location>
        <begin position="19"/>
        <end position="211"/>
    </location>
</feature>
<dbReference type="Pfam" id="PF01520">
    <property type="entry name" value="Amidase_3"/>
    <property type="match status" value="1"/>
</dbReference>
<protein>
    <recommendedName>
        <fullName evidence="2">N-acetylmuramoyl-L-alanine amidase</fullName>
        <ecNumber evidence="2">3.5.1.28</ecNumber>
    </recommendedName>
</protein>
<dbReference type="PANTHER" id="PTHR30404">
    <property type="entry name" value="N-ACETYLMURAMOYL-L-ALANINE AMIDASE"/>
    <property type="match status" value="1"/>
</dbReference>
<dbReference type="SUPFAM" id="SSF53187">
    <property type="entry name" value="Zn-dependent exopeptidases"/>
    <property type="match status" value="1"/>
</dbReference>
<keyword evidence="7" id="KW-1185">Reference proteome</keyword>
<sequence>MKKIIQIICLFITTGLFAQTNFVDNKITSPKRIILLDAGHGGTDTGVKREEFQEKDIALKIATVIQEKNPFENIEFVLLRKGDEQIINTNRAKLINEIKPDLVLSLHANYNVKDSKKETEIHLSPLNPTFEESKILGEKIGNNISSLGFENLGIVESNAKILRDSQVPIVMIEIGYLTNIEDRKLLTNEENYPKIADKIFEALKNCNVLKK</sequence>
<evidence type="ECO:0000256" key="3">
    <source>
        <dbReference type="ARBA" id="ARBA00022801"/>
    </source>
</evidence>
<comment type="catalytic activity">
    <reaction evidence="1">
        <text>Hydrolyzes the link between N-acetylmuramoyl residues and L-amino acid residues in certain cell-wall glycopeptides.</text>
        <dbReference type="EC" id="3.5.1.28"/>
    </reaction>
</comment>
<proteinExistence type="predicted"/>
<dbReference type="PANTHER" id="PTHR30404:SF0">
    <property type="entry name" value="N-ACETYLMURAMOYL-L-ALANINE AMIDASE AMIC"/>
    <property type="match status" value="1"/>
</dbReference>
<evidence type="ECO:0000313" key="6">
    <source>
        <dbReference type="EMBL" id="WIH97997.1"/>
    </source>
</evidence>
<dbReference type="Proteomes" id="UP001223501">
    <property type="component" value="Chromosome"/>
</dbReference>
<dbReference type="Gene3D" id="3.40.630.40">
    <property type="entry name" value="Zn-dependent exopeptidases"/>
    <property type="match status" value="1"/>
</dbReference>
<reference evidence="6 7" key="1">
    <citation type="submission" date="2022-09" db="EMBL/GenBank/DDBJ databases">
        <title>Whole genome sequencing analysis of tet(X)-positive Empedobacter falsenii YWS9-3.</title>
        <authorList>
            <person name="Chen C."/>
            <person name="Lv Y.-L."/>
        </authorList>
    </citation>
    <scope>NUCLEOTIDE SEQUENCE [LARGE SCALE GENOMIC DNA]</scope>
    <source>
        <strain evidence="6 7">YWS9-3_T</strain>
    </source>
</reference>
<dbReference type="RefSeq" id="WP_284583895.1">
    <property type="nucleotide sequence ID" value="NZ_CP106831.1"/>
</dbReference>
<keyword evidence="4" id="KW-0732">Signal</keyword>
<evidence type="ECO:0000256" key="4">
    <source>
        <dbReference type="SAM" id="SignalP"/>
    </source>
</evidence>
<evidence type="ECO:0000259" key="5">
    <source>
        <dbReference type="SMART" id="SM00646"/>
    </source>
</evidence>
<keyword evidence="3" id="KW-0378">Hydrolase</keyword>
<evidence type="ECO:0000256" key="1">
    <source>
        <dbReference type="ARBA" id="ARBA00001561"/>
    </source>
</evidence>
<dbReference type="CDD" id="cd02696">
    <property type="entry name" value="MurNAc-LAA"/>
    <property type="match status" value="1"/>
</dbReference>
<accession>A0ABY8V9H9</accession>